<protein>
    <submittedName>
        <fullName evidence="2">Uncharacterized protein</fullName>
    </submittedName>
</protein>
<keyword evidence="1" id="KW-0812">Transmembrane</keyword>
<proteinExistence type="predicted"/>
<dbReference type="AlphaFoldDB" id="X1PNC2"/>
<sequence length="152" mass="15861">MSNIISNNKQVEVEKRRGLKKQFIPLLILLLVIAISVGIFFYGRSPERVAELKNYGYLGAFLISLIGNAGVILAAPVLPILSAIGVVLYPVTGLVGPVIVGLVGGVGAGIGEMVGYVVGYSGRGVVGNIYNPMLGKDFCISPSLAWGSKAVS</sequence>
<keyword evidence="1" id="KW-1133">Transmembrane helix</keyword>
<reference evidence="2" key="1">
    <citation type="journal article" date="2014" name="Front. Microbiol.">
        <title>High frequency of phylogenetically diverse reductive dehalogenase-homologous genes in deep subseafloor sedimentary metagenomes.</title>
        <authorList>
            <person name="Kawai M."/>
            <person name="Futagami T."/>
            <person name="Toyoda A."/>
            <person name="Takaki Y."/>
            <person name="Nishi S."/>
            <person name="Hori S."/>
            <person name="Arai W."/>
            <person name="Tsubouchi T."/>
            <person name="Morono Y."/>
            <person name="Uchiyama I."/>
            <person name="Ito T."/>
            <person name="Fujiyama A."/>
            <person name="Inagaki F."/>
            <person name="Takami H."/>
        </authorList>
    </citation>
    <scope>NUCLEOTIDE SEQUENCE</scope>
    <source>
        <strain evidence="2">Expedition CK06-06</strain>
    </source>
</reference>
<feature type="transmembrane region" description="Helical" evidence="1">
    <location>
        <begin position="55"/>
        <end position="75"/>
    </location>
</feature>
<evidence type="ECO:0000313" key="2">
    <source>
        <dbReference type="EMBL" id="GAI57353.1"/>
    </source>
</evidence>
<dbReference type="EMBL" id="BARV01034155">
    <property type="protein sequence ID" value="GAI57353.1"/>
    <property type="molecule type" value="Genomic_DNA"/>
</dbReference>
<evidence type="ECO:0000256" key="1">
    <source>
        <dbReference type="SAM" id="Phobius"/>
    </source>
</evidence>
<keyword evidence="1" id="KW-0472">Membrane</keyword>
<name>X1PNC2_9ZZZZ</name>
<organism evidence="2">
    <name type="scientific">marine sediment metagenome</name>
    <dbReference type="NCBI Taxonomy" id="412755"/>
    <lineage>
        <taxon>unclassified sequences</taxon>
        <taxon>metagenomes</taxon>
        <taxon>ecological metagenomes</taxon>
    </lineage>
</organism>
<comment type="caution">
    <text evidence="2">The sequence shown here is derived from an EMBL/GenBank/DDBJ whole genome shotgun (WGS) entry which is preliminary data.</text>
</comment>
<feature type="transmembrane region" description="Helical" evidence="1">
    <location>
        <begin position="87"/>
        <end position="110"/>
    </location>
</feature>
<gene>
    <name evidence="2" type="ORF">S06H3_53556</name>
</gene>
<accession>X1PNC2</accession>
<feature type="transmembrane region" description="Helical" evidence="1">
    <location>
        <begin position="23"/>
        <end position="43"/>
    </location>
</feature>